<evidence type="ECO:0000259" key="1">
    <source>
        <dbReference type="Pfam" id="PF01078"/>
    </source>
</evidence>
<dbReference type="Gene3D" id="3.40.50.300">
    <property type="entry name" value="P-loop containing nucleotide triphosphate hydrolases"/>
    <property type="match status" value="1"/>
</dbReference>
<name>A0A1V5ZNK4_9BACT</name>
<dbReference type="InterPro" id="IPR000523">
    <property type="entry name" value="Mg_chelatse_chII-like_cat_dom"/>
</dbReference>
<dbReference type="InterPro" id="IPR027417">
    <property type="entry name" value="P-loop_NTPase"/>
</dbReference>
<proteinExistence type="predicted"/>
<dbReference type="PANTHER" id="PTHR32039">
    <property type="entry name" value="MAGNESIUM-CHELATASE SUBUNIT CHLI"/>
    <property type="match status" value="1"/>
</dbReference>
<protein>
    <submittedName>
        <fullName evidence="3">Competence protein ComM</fullName>
    </submittedName>
</protein>
<sequence length="183" mass="21056">MFFDEITEFPRETLEVLRQPIEDKNISISRVSGSVNYPANFMFVASMNPCKCGYYKDPERACTCSINEVKIYQNKISGPLMDRIDMILEIPRENIDKLLDNVKSESSQSIREKIIKARQIQKKRFAGTNIVSNSDMSSNDIEKYIPLSDEIKEFLTTASERLVLSPRVVHRIIKLARTIADME</sequence>
<feature type="domain" description="Magnesium chelatase ChlI-like catalytic" evidence="1">
    <location>
        <begin position="1"/>
        <end position="96"/>
    </location>
</feature>
<accession>A0A1V5ZNK4</accession>
<dbReference type="Pfam" id="PF13335">
    <property type="entry name" value="Mg_chelatase_C"/>
    <property type="match status" value="1"/>
</dbReference>
<dbReference type="EMBL" id="MWDB01000010">
    <property type="protein sequence ID" value="OQB41815.1"/>
    <property type="molecule type" value="Genomic_DNA"/>
</dbReference>
<dbReference type="InterPro" id="IPR025158">
    <property type="entry name" value="Mg_chelat-rel_C"/>
</dbReference>
<dbReference type="PANTHER" id="PTHR32039:SF7">
    <property type="entry name" value="COMPETENCE PROTEIN COMM"/>
    <property type="match status" value="1"/>
</dbReference>
<organism evidence="3">
    <name type="scientific">candidate division CPR1 bacterium ADurb.Bin160</name>
    <dbReference type="NCBI Taxonomy" id="1852826"/>
    <lineage>
        <taxon>Bacteria</taxon>
        <taxon>candidate division CPR1</taxon>
    </lineage>
</organism>
<reference evidence="3" key="1">
    <citation type="submission" date="2017-02" db="EMBL/GenBank/DDBJ databases">
        <title>Delving into the versatile metabolic prowess of the omnipresent phylum Bacteroidetes.</title>
        <authorList>
            <person name="Nobu M.K."/>
            <person name="Mei R."/>
            <person name="Narihiro T."/>
            <person name="Kuroda K."/>
            <person name="Liu W.-T."/>
        </authorList>
    </citation>
    <scope>NUCLEOTIDE SEQUENCE</scope>
    <source>
        <strain evidence="3">ADurb.Bin160</strain>
    </source>
</reference>
<dbReference type="Proteomes" id="UP000485621">
    <property type="component" value="Unassembled WGS sequence"/>
</dbReference>
<dbReference type="AlphaFoldDB" id="A0A1V5ZNK4"/>
<feature type="domain" description="Mg chelatase-related protein C-terminal" evidence="2">
    <location>
        <begin position="105"/>
        <end position="183"/>
    </location>
</feature>
<evidence type="ECO:0000259" key="2">
    <source>
        <dbReference type="Pfam" id="PF13335"/>
    </source>
</evidence>
<comment type="caution">
    <text evidence="3">The sequence shown here is derived from an EMBL/GenBank/DDBJ whole genome shotgun (WGS) entry which is preliminary data.</text>
</comment>
<gene>
    <name evidence="3" type="primary">comM</name>
    <name evidence="3" type="ORF">BWY04_00609</name>
</gene>
<dbReference type="Pfam" id="PF01078">
    <property type="entry name" value="Mg_chelatase"/>
    <property type="match status" value="1"/>
</dbReference>
<dbReference type="InterPro" id="IPR045006">
    <property type="entry name" value="CHLI-like"/>
</dbReference>
<dbReference type="SUPFAM" id="SSF52540">
    <property type="entry name" value="P-loop containing nucleoside triphosphate hydrolases"/>
    <property type="match status" value="1"/>
</dbReference>
<evidence type="ECO:0000313" key="3">
    <source>
        <dbReference type="EMBL" id="OQB41815.1"/>
    </source>
</evidence>
<dbReference type="GO" id="GO:0005524">
    <property type="term" value="F:ATP binding"/>
    <property type="evidence" value="ECO:0007669"/>
    <property type="project" value="InterPro"/>
</dbReference>